<dbReference type="AlphaFoldDB" id="A0A8T0VRI2"/>
<dbReference type="Proteomes" id="UP000823388">
    <property type="component" value="Chromosome 2N"/>
</dbReference>
<dbReference type="OrthoDB" id="408493at2759"/>
<evidence type="ECO:0000313" key="2">
    <source>
        <dbReference type="Proteomes" id="UP000823388"/>
    </source>
</evidence>
<dbReference type="PANTHER" id="PTHR31362">
    <property type="entry name" value="GLYCOSYLTRANSFERASE STELLO1-RELATED"/>
    <property type="match status" value="1"/>
</dbReference>
<reference evidence="1" key="1">
    <citation type="submission" date="2020-05" db="EMBL/GenBank/DDBJ databases">
        <title>WGS assembly of Panicum virgatum.</title>
        <authorList>
            <person name="Lovell J.T."/>
            <person name="Jenkins J."/>
            <person name="Shu S."/>
            <person name="Juenger T.E."/>
            <person name="Schmutz J."/>
        </authorList>
    </citation>
    <scope>NUCLEOTIDE SEQUENCE</scope>
    <source>
        <strain evidence="1">AP13</strain>
    </source>
</reference>
<dbReference type="InterPro" id="IPR005049">
    <property type="entry name" value="STL-like"/>
</dbReference>
<dbReference type="Pfam" id="PF03385">
    <property type="entry name" value="STELLO"/>
    <property type="match status" value="1"/>
</dbReference>
<evidence type="ECO:0000313" key="1">
    <source>
        <dbReference type="EMBL" id="KAG2638792.1"/>
    </source>
</evidence>
<comment type="caution">
    <text evidence="1">The sequence shown here is derived from an EMBL/GenBank/DDBJ whole genome shotgun (WGS) entry which is preliminary data.</text>
</comment>
<gene>
    <name evidence="1" type="ORF">PVAP13_2NG640800</name>
</gene>
<evidence type="ECO:0008006" key="3">
    <source>
        <dbReference type="Google" id="ProtNLM"/>
    </source>
</evidence>
<keyword evidence="2" id="KW-1185">Reference proteome</keyword>
<name>A0A8T0VRI2_PANVG</name>
<organism evidence="1 2">
    <name type="scientific">Panicum virgatum</name>
    <name type="common">Blackwell switchgrass</name>
    <dbReference type="NCBI Taxonomy" id="38727"/>
    <lineage>
        <taxon>Eukaryota</taxon>
        <taxon>Viridiplantae</taxon>
        <taxon>Streptophyta</taxon>
        <taxon>Embryophyta</taxon>
        <taxon>Tracheophyta</taxon>
        <taxon>Spermatophyta</taxon>
        <taxon>Magnoliopsida</taxon>
        <taxon>Liliopsida</taxon>
        <taxon>Poales</taxon>
        <taxon>Poaceae</taxon>
        <taxon>PACMAD clade</taxon>
        <taxon>Panicoideae</taxon>
        <taxon>Panicodae</taxon>
        <taxon>Paniceae</taxon>
        <taxon>Panicinae</taxon>
        <taxon>Panicum</taxon>
        <taxon>Panicum sect. Hiantes</taxon>
    </lineage>
</organism>
<sequence>MPPRASKRVAYVLLAALASAPFLLLLLYGGASPTALCPASFRAPRRLPYPSVVWSRVPPLPALPTSPHPALRASRWIVFSASPHAPKHRPLRAVPGWQLLAVADVATPADWSHPGSVLLTLADQARLGFRSVAFLPARGPARKAAAYLFAVQRGAQVIYDADARNAVLGGNLTKHFDVNLDQRQGGAVLLQYSHADPNRKVVNPFVHFGQPSVWPRGLPLEKAGEVDAEDFYTEIFSGGQFIQQGMCNGLPDIDAVFYFTRKSLEMEAFDFQFDVYAPKVALPQGMMAPINSVNTLFHSPAFWGLALSVSVSPMASDVIRGYWAQRILWEIGGYLVVYPPTVHRIDNVHAHPFDDEKDIHVNIGRLIKFLMEWRSSKRTLFERILDLSYAMTEEGFWGEKDLHFMAAWLQDLVAIGYRQPRLLSLDIDRPRATIGHGDKEEFVPKKLPSVHLGVEEIGEVSTEIGNLIKWRKHFGDIVLIVHCTEPVERTALEWRLLYGRIFRAVFILSEQSNSDLVVEFSNLAQAYKYLPKVFDQFAGAQGFLFLHDHVVLNYWNLLNADKAKLWITNQVKESWSDVPLQGNKIEWFVNQGDMVKKAVGSFQTHYQTNYRRSVGENKIVHCSSEIFYIPQRHVGDFSYLVKAIGSLDIHHSIAVPMLFLAMDSPSHFESKALTKLIYRADLPSNTSSLSIYTAEADAVYPLKIRNEIEFVKLIRVMASGDPLLMELV</sequence>
<accession>A0A8T0VRI2</accession>
<dbReference type="EMBL" id="CM029040">
    <property type="protein sequence ID" value="KAG2638792.1"/>
    <property type="molecule type" value="Genomic_DNA"/>
</dbReference>
<dbReference type="PANTHER" id="PTHR31362:SF0">
    <property type="entry name" value="EXOSTOSIN DOMAIN-CONTAINING PROTEIN-RELATED"/>
    <property type="match status" value="1"/>
</dbReference>
<proteinExistence type="predicted"/>
<protein>
    <recommendedName>
        <fullName evidence="3">Glycosyltransferase STELLO1</fullName>
    </recommendedName>
</protein>